<organism evidence="17 18">
    <name type="scientific">Candidatus Corynebacterium intestinavium</name>
    <dbReference type="NCBI Taxonomy" id="2838531"/>
    <lineage>
        <taxon>Bacteria</taxon>
        <taxon>Bacillati</taxon>
        <taxon>Actinomycetota</taxon>
        <taxon>Actinomycetes</taxon>
        <taxon>Mycobacteriales</taxon>
        <taxon>Corynebacteriaceae</taxon>
        <taxon>Corynebacterium</taxon>
    </lineage>
</organism>
<evidence type="ECO:0000256" key="5">
    <source>
        <dbReference type="ARBA" id="ARBA00022596"/>
    </source>
</evidence>
<dbReference type="AlphaFoldDB" id="A0A9D2ZQN5"/>
<comment type="caution">
    <text evidence="17">The sequence shown here is derived from an EMBL/GenBank/DDBJ whole genome shotgun (WGS) entry which is preliminary data.</text>
</comment>
<keyword evidence="10" id="KW-0921">Nickel transport</keyword>
<evidence type="ECO:0000259" key="16">
    <source>
        <dbReference type="PROSITE" id="PS50893"/>
    </source>
</evidence>
<keyword evidence="6" id="KW-0547">Nucleotide-binding</keyword>
<comment type="similarity">
    <text evidence="2">Belongs to the ABC transporter superfamily.</text>
</comment>
<dbReference type="GO" id="GO:0005524">
    <property type="term" value="F:ATP binding"/>
    <property type="evidence" value="ECO:0007669"/>
    <property type="project" value="UniProtKB-KW"/>
</dbReference>
<reference evidence="17" key="1">
    <citation type="journal article" date="2021" name="PeerJ">
        <title>Extensive microbial diversity within the chicken gut microbiome revealed by metagenomics and culture.</title>
        <authorList>
            <person name="Gilroy R."/>
            <person name="Ravi A."/>
            <person name="Getino M."/>
            <person name="Pursley I."/>
            <person name="Horton D.L."/>
            <person name="Alikhan N.F."/>
            <person name="Baker D."/>
            <person name="Gharbi K."/>
            <person name="Hall N."/>
            <person name="Watson M."/>
            <person name="Adriaenssens E.M."/>
            <person name="Foster-Nyarko E."/>
            <person name="Jarju S."/>
            <person name="Secka A."/>
            <person name="Antonio M."/>
            <person name="Oren A."/>
            <person name="Chaudhuri R.R."/>
            <person name="La Ragione R."/>
            <person name="Hildebrand F."/>
            <person name="Pallen M.J."/>
        </authorList>
    </citation>
    <scope>NUCLEOTIDE SEQUENCE</scope>
    <source>
        <strain evidence="17">5925</strain>
    </source>
</reference>
<dbReference type="PROSITE" id="PS50893">
    <property type="entry name" value="ABC_TRANSPORTER_2"/>
    <property type="match status" value="1"/>
</dbReference>
<evidence type="ECO:0000256" key="8">
    <source>
        <dbReference type="ARBA" id="ARBA00022967"/>
    </source>
</evidence>
<evidence type="ECO:0000256" key="7">
    <source>
        <dbReference type="ARBA" id="ARBA00022840"/>
    </source>
</evidence>
<evidence type="ECO:0000256" key="6">
    <source>
        <dbReference type="ARBA" id="ARBA00022741"/>
    </source>
</evidence>
<dbReference type="GO" id="GO:0016887">
    <property type="term" value="F:ATP hydrolysis activity"/>
    <property type="evidence" value="ECO:0007669"/>
    <property type="project" value="InterPro"/>
</dbReference>
<evidence type="ECO:0000256" key="12">
    <source>
        <dbReference type="ARBA" id="ARBA00038669"/>
    </source>
</evidence>
<keyword evidence="5" id="KW-0533">Nickel</keyword>
<gene>
    <name evidence="17" type="ORF">H9907_03230</name>
</gene>
<evidence type="ECO:0000256" key="9">
    <source>
        <dbReference type="ARBA" id="ARBA00023065"/>
    </source>
</evidence>
<keyword evidence="11" id="KW-0472">Membrane</keyword>
<evidence type="ECO:0000313" key="18">
    <source>
        <dbReference type="Proteomes" id="UP000823907"/>
    </source>
</evidence>
<dbReference type="PANTHER" id="PTHR43297:SF13">
    <property type="entry name" value="NICKEL ABC TRANSPORTER, ATP-BINDING PROTEIN"/>
    <property type="match status" value="1"/>
</dbReference>
<feature type="domain" description="ABC transporter" evidence="16">
    <location>
        <begin position="20"/>
        <end position="245"/>
    </location>
</feature>
<keyword evidence="3" id="KW-0813">Transport</keyword>
<dbReference type="Gene3D" id="3.40.50.300">
    <property type="entry name" value="P-loop containing nucleotide triphosphate hydrolases"/>
    <property type="match status" value="1"/>
</dbReference>
<dbReference type="InterPro" id="IPR017871">
    <property type="entry name" value="ABC_transporter-like_CS"/>
</dbReference>
<dbReference type="Proteomes" id="UP000823907">
    <property type="component" value="Unassembled WGS sequence"/>
</dbReference>
<dbReference type="Pfam" id="PF00005">
    <property type="entry name" value="ABC_tran"/>
    <property type="match status" value="1"/>
</dbReference>
<dbReference type="EC" id="7.2.2.11" evidence="13"/>
<protein>
    <recommendedName>
        <fullName evidence="14">Nickel import system ATP-binding protein NikD</fullName>
        <ecNumber evidence="13">7.2.2.11</ecNumber>
    </recommendedName>
</protein>
<keyword evidence="8" id="KW-1278">Translocase</keyword>
<dbReference type="InterPro" id="IPR003593">
    <property type="entry name" value="AAA+_ATPase"/>
</dbReference>
<dbReference type="GO" id="GO:0005886">
    <property type="term" value="C:plasma membrane"/>
    <property type="evidence" value="ECO:0007669"/>
    <property type="project" value="UniProtKB-SubCell"/>
</dbReference>
<name>A0A9D2ZQN5_9CORY</name>
<dbReference type="InterPro" id="IPR003439">
    <property type="entry name" value="ABC_transporter-like_ATP-bd"/>
</dbReference>
<keyword evidence="4" id="KW-1003">Cell membrane</keyword>
<evidence type="ECO:0000256" key="1">
    <source>
        <dbReference type="ARBA" id="ARBA00004202"/>
    </source>
</evidence>
<comment type="catalytic activity">
    <reaction evidence="15">
        <text>Ni(2+)(out) + ATP + H2O = Ni(2+)(in) + ADP + phosphate + H(+)</text>
        <dbReference type="Rhea" id="RHEA:15557"/>
        <dbReference type="ChEBI" id="CHEBI:15377"/>
        <dbReference type="ChEBI" id="CHEBI:15378"/>
        <dbReference type="ChEBI" id="CHEBI:30616"/>
        <dbReference type="ChEBI" id="CHEBI:43474"/>
        <dbReference type="ChEBI" id="CHEBI:49786"/>
        <dbReference type="ChEBI" id="CHEBI:456216"/>
        <dbReference type="EC" id="7.2.2.11"/>
    </reaction>
    <physiologicalReaction direction="left-to-right" evidence="15">
        <dbReference type="Rhea" id="RHEA:15558"/>
    </physiologicalReaction>
</comment>
<evidence type="ECO:0000256" key="2">
    <source>
        <dbReference type="ARBA" id="ARBA00005417"/>
    </source>
</evidence>
<dbReference type="SUPFAM" id="SSF52540">
    <property type="entry name" value="P-loop containing nucleoside triphosphate hydrolases"/>
    <property type="match status" value="1"/>
</dbReference>
<evidence type="ECO:0000256" key="14">
    <source>
        <dbReference type="ARBA" id="ARBA00044143"/>
    </source>
</evidence>
<dbReference type="PROSITE" id="PS00211">
    <property type="entry name" value="ABC_TRANSPORTER_1"/>
    <property type="match status" value="1"/>
</dbReference>
<evidence type="ECO:0000256" key="3">
    <source>
        <dbReference type="ARBA" id="ARBA00022448"/>
    </source>
</evidence>
<accession>A0A9D2ZQN5</accession>
<comment type="subunit">
    <text evidence="12">The complex is composed of two ATP-binding proteins (NikD and NikE), two transmembrane proteins (NikB and NikC) and a solute-binding protein (NikA).</text>
</comment>
<keyword evidence="7 17" id="KW-0067">ATP-binding</keyword>
<evidence type="ECO:0000256" key="13">
    <source>
        <dbReference type="ARBA" id="ARBA00039098"/>
    </source>
</evidence>
<dbReference type="InterPro" id="IPR050388">
    <property type="entry name" value="ABC_Ni/Peptide_Import"/>
</dbReference>
<evidence type="ECO:0000256" key="4">
    <source>
        <dbReference type="ARBA" id="ARBA00022475"/>
    </source>
</evidence>
<proteinExistence type="inferred from homology"/>
<dbReference type="SMART" id="SM00382">
    <property type="entry name" value="AAA"/>
    <property type="match status" value="1"/>
</dbReference>
<dbReference type="EMBL" id="DWUR01000050">
    <property type="protein sequence ID" value="HJD49115.1"/>
    <property type="molecule type" value="Genomic_DNA"/>
</dbReference>
<dbReference type="PANTHER" id="PTHR43297">
    <property type="entry name" value="OLIGOPEPTIDE TRANSPORT ATP-BINDING PROTEIN APPD"/>
    <property type="match status" value="1"/>
</dbReference>
<evidence type="ECO:0000256" key="11">
    <source>
        <dbReference type="ARBA" id="ARBA00023136"/>
    </source>
</evidence>
<evidence type="ECO:0000313" key="17">
    <source>
        <dbReference type="EMBL" id="HJD49115.1"/>
    </source>
</evidence>
<evidence type="ECO:0000256" key="15">
    <source>
        <dbReference type="ARBA" id="ARBA00048610"/>
    </source>
</evidence>
<reference evidence="17" key="2">
    <citation type="submission" date="2021-04" db="EMBL/GenBank/DDBJ databases">
        <authorList>
            <person name="Gilroy R."/>
        </authorList>
    </citation>
    <scope>NUCLEOTIDE SEQUENCE</scope>
    <source>
        <strain evidence="17">5925</strain>
    </source>
</reference>
<dbReference type="GO" id="GO:0015413">
    <property type="term" value="F:ABC-type nickel transporter activity"/>
    <property type="evidence" value="ECO:0007669"/>
    <property type="project" value="UniProtKB-EC"/>
</dbReference>
<dbReference type="InterPro" id="IPR027417">
    <property type="entry name" value="P-loop_NTPase"/>
</dbReference>
<evidence type="ECO:0000256" key="10">
    <source>
        <dbReference type="ARBA" id="ARBA00023112"/>
    </source>
</evidence>
<comment type="subcellular location">
    <subcellularLocation>
        <location evidence="1">Cell membrane</location>
        <topology evidence="1">Peripheral membrane protein</topology>
    </subcellularLocation>
</comment>
<sequence length="263" mass="28862">MVKNSQGRQRPLLEVAGLRLSFSQYGRLFGRRTTTVLHGVDLGIYPGEVLAVVGESGAGKSVLADAILGLLPRNAEVAGQTTYQGEPLNSQQRRGADIRYVPQGVSNIDPTMKVERFVSRDGQPAGPRLERFDIGEELWGRYPHELSGGQLRRVLLATSIAEELKLLIADEPTPGLHKAATEQVLGYFDELRARGVAVLLITHDMVTAARIADRMVVLKDGSIDAIFPPHATGQLTGYSEQLWRVQPANEFWDAVADLEERGR</sequence>
<keyword evidence="9" id="KW-0406">Ion transport</keyword>